<organism evidence="2 3">
    <name type="scientific">Cuscuta australis</name>
    <dbReference type="NCBI Taxonomy" id="267555"/>
    <lineage>
        <taxon>Eukaryota</taxon>
        <taxon>Viridiplantae</taxon>
        <taxon>Streptophyta</taxon>
        <taxon>Embryophyta</taxon>
        <taxon>Tracheophyta</taxon>
        <taxon>Spermatophyta</taxon>
        <taxon>Magnoliopsida</taxon>
        <taxon>eudicotyledons</taxon>
        <taxon>Gunneridae</taxon>
        <taxon>Pentapetalae</taxon>
        <taxon>asterids</taxon>
        <taxon>lamiids</taxon>
        <taxon>Solanales</taxon>
        <taxon>Convolvulaceae</taxon>
        <taxon>Cuscuteae</taxon>
        <taxon>Cuscuta</taxon>
        <taxon>Cuscuta subgen. Grammica</taxon>
        <taxon>Cuscuta sect. Cleistogrammica</taxon>
    </lineage>
</organism>
<dbReference type="PANTHER" id="PTHR33095:SF81">
    <property type="entry name" value="OS07G0619500 PROTEIN"/>
    <property type="match status" value="1"/>
</dbReference>
<name>A0A328DNM5_9ASTE</name>
<dbReference type="InterPro" id="IPR012442">
    <property type="entry name" value="DUF1645_plant"/>
</dbReference>
<sequence>MKVIVPVHADMDFDFNSARASPCATAPSTPKPVGGGYYLSAPASPSHLSGFYRDFHDFRIRDDGGPSDAAGKHSVPETSTSASGAPRSDDFSFDVEVVRERPATSVSAAEELFEGGMIKPLNPPPPSVTRSSSSSSKGAMVKKWRLRDLFLFRSASEGRASEKDPLKKYTAAVGASFRGENREGSRRRRSGGVSAHEMHYTMNRAVSEDMKKRTFLPYKQGILGRLAVNPAVHALANGFGVSRKQ</sequence>
<keyword evidence="3" id="KW-1185">Reference proteome</keyword>
<comment type="caution">
    <text evidence="2">The sequence shown here is derived from an EMBL/GenBank/DDBJ whole genome shotgun (WGS) entry which is preliminary data.</text>
</comment>
<evidence type="ECO:0000313" key="3">
    <source>
        <dbReference type="Proteomes" id="UP000249390"/>
    </source>
</evidence>
<evidence type="ECO:0000313" key="2">
    <source>
        <dbReference type="EMBL" id="RAL47287.1"/>
    </source>
</evidence>
<feature type="region of interest" description="Disordered" evidence="1">
    <location>
        <begin position="116"/>
        <end position="136"/>
    </location>
</feature>
<dbReference type="PANTHER" id="PTHR33095">
    <property type="entry name" value="OS07G0619500 PROTEIN"/>
    <property type="match status" value="1"/>
</dbReference>
<gene>
    <name evidence="2" type="ORF">DM860_013252</name>
</gene>
<feature type="region of interest" description="Disordered" evidence="1">
    <location>
        <begin position="62"/>
        <end position="89"/>
    </location>
</feature>
<evidence type="ECO:0000256" key="1">
    <source>
        <dbReference type="SAM" id="MobiDB-lite"/>
    </source>
</evidence>
<accession>A0A328DNM5</accession>
<dbReference type="Pfam" id="PF07816">
    <property type="entry name" value="DUF1645"/>
    <property type="match status" value="1"/>
</dbReference>
<dbReference type="Proteomes" id="UP000249390">
    <property type="component" value="Unassembled WGS sequence"/>
</dbReference>
<reference evidence="2 3" key="1">
    <citation type="submission" date="2018-06" db="EMBL/GenBank/DDBJ databases">
        <title>The Genome of Cuscuta australis (Dodder) Provides Insight into the Evolution of Plant Parasitism.</title>
        <authorList>
            <person name="Liu H."/>
        </authorList>
    </citation>
    <scope>NUCLEOTIDE SEQUENCE [LARGE SCALE GENOMIC DNA]</scope>
    <source>
        <strain evidence="3">cv. Yunnan</strain>
        <tissue evidence="2">Vines</tissue>
    </source>
</reference>
<feature type="compositionally biased region" description="Basic and acidic residues" evidence="1">
    <location>
        <begin position="62"/>
        <end position="75"/>
    </location>
</feature>
<dbReference type="AlphaFoldDB" id="A0A328DNM5"/>
<dbReference type="EMBL" id="NQVE01000115">
    <property type="protein sequence ID" value="RAL47287.1"/>
    <property type="molecule type" value="Genomic_DNA"/>
</dbReference>
<proteinExistence type="predicted"/>
<protein>
    <submittedName>
        <fullName evidence="2">Uncharacterized protein</fullName>
    </submittedName>
</protein>